<dbReference type="Pfam" id="PF00931">
    <property type="entry name" value="NB-ARC"/>
    <property type="match status" value="1"/>
</dbReference>
<dbReference type="GO" id="GO:0043531">
    <property type="term" value="F:ADP binding"/>
    <property type="evidence" value="ECO:0007669"/>
    <property type="project" value="InterPro"/>
</dbReference>
<dbReference type="RefSeq" id="WP_220207005.1">
    <property type="nucleotide sequence ID" value="NZ_BNJK01000001.1"/>
</dbReference>
<dbReference type="InterPro" id="IPR027417">
    <property type="entry name" value="P-loop_NTPase"/>
</dbReference>
<dbReference type="InterPro" id="IPR001387">
    <property type="entry name" value="Cro/C1-type_HTH"/>
</dbReference>
<dbReference type="PROSITE" id="PS50943">
    <property type="entry name" value="HTH_CROC1"/>
    <property type="match status" value="1"/>
</dbReference>
<dbReference type="SUPFAM" id="SSF52540">
    <property type="entry name" value="P-loop containing nucleoside triphosphate hydrolases"/>
    <property type="match status" value="1"/>
</dbReference>
<name>A0A8J3IT76_9CHLR</name>
<organism evidence="2 3">
    <name type="scientific">Reticulibacter mediterranei</name>
    <dbReference type="NCBI Taxonomy" id="2778369"/>
    <lineage>
        <taxon>Bacteria</taxon>
        <taxon>Bacillati</taxon>
        <taxon>Chloroflexota</taxon>
        <taxon>Ktedonobacteria</taxon>
        <taxon>Ktedonobacterales</taxon>
        <taxon>Reticulibacteraceae</taxon>
        <taxon>Reticulibacter</taxon>
    </lineage>
</organism>
<dbReference type="InterPro" id="IPR010982">
    <property type="entry name" value="Lambda_DNA-bd_dom_sf"/>
</dbReference>
<evidence type="ECO:0000259" key="1">
    <source>
        <dbReference type="PROSITE" id="PS50943"/>
    </source>
</evidence>
<dbReference type="PANTHER" id="PTHR47691">
    <property type="entry name" value="REGULATOR-RELATED"/>
    <property type="match status" value="1"/>
</dbReference>
<dbReference type="PANTHER" id="PTHR47691:SF3">
    <property type="entry name" value="HTH-TYPE TRANSCRIPTIONAL REGULATOR RV0890C-RELATED"/>
    <property type="match status" value="1"/>
</dbReference>
<dbReference type="Gene3D" id="1.10.260.40">
    <property type="entry name" value="lambda repressor-like DNA-binding domains"/>
    <property type="match status" value="1"/>
</dbReference>
<accession>A0A8J3IT76</accession>
<proteinExistence type="predicted"/>
<dbReference type="SMART" id="SM00530">
    <property type="entry name" value="HTH_XRE"/>
    <property type="match status" value="1"/>
</dbReference>
<gene>
    <name evidence="2" type="ORF">KSF_064200</name>
</gene>
<sequence length="588" mass="63852">MTPHPLKVERELRGWSQAKVAKILGTTTRTIGRWEQGQAIPYPHYREQLCALFGKDALELGISTKSDENKSVAESHALIETTITTPGEQTVAGSSYLLDPAIPEIPGRAGDLLGRDDLLLQAKQFLLENNRFPVIAFHGLPGVGKTALAVALAMDQQIQARFCDGILWGSLGPCANVLDQLMRWGDLLGISPDEVKNVHSSASWRRALRMHIGTRRLLIIIDDAWSAEDTPVLQVGGAYCAHILTTRQPQAAFAFAQDGAILVSELEEADALALLARFVPLLGQQTSEEVLTLVRAVAGIPLALTLIGKYLARQAFTGQPRRLQSAITRLQSVEQRFHVSMPVAFAESSSGQSGSAPISIYTTIASSTQRLSSSARAALCALAVFPPKPASFSESAALSISQQPVEALDDLWDAGLLESSEPGRYTLHRTISDFSHLLYDDTEARKRLVHYVLSLLEADRSDDAALRPEIATIVAALDTAIALDMLPEVIQGTLAFFPFMCVHGLYLQSHYYLDIALQASIELADLSDQMTILQHLAAVAELRGDQQQIEVSTHSFPLSSSLLSPPQITSEKIESSISTSSNCKDTSQ</sequence>
<dbReference type="CDD" id="cd00093">
    <property type="entry name" value="HTH_XRE"/>
    <property type="match status" value="1"/>
</dbReference>
<dbReference type="Pfam" id="PF01381">
    <property type="entry name" value="HTH_3"/>
    <property type="match status" value="1"/>
</dbReference>
<dbReference type="SUPFAM" id="SSF47413">
    <property type="entry name" value="lambda repressor-like DNA-binding domains"/>
    <property type="match status" value="1"/>
</dbReference>
<dbReference type="InterPro" id="IPR002182">
    <property type="entry name" value="NB-ARC"/>
</dbReference>
<keyword evidence="3" id="KW-1185">Reference proteome</keyword>
<evidence type="ECO:0000313" key="2">
    <source>
        <dbReference type="EMBL" id="GHO96372.1"/>
    </source>
</evidence>
<feature type="domain" description="HTH cro/C1-type" evidence="1">
    <location>
        <begin position="6"/>
        <end position="60"/>
    </location>
</feature>
<dbReference type="Proteomes" id="UP000597444">
    <property type="component" value="Unassembled WGS sequence"/>
</dbReference>
<reference evidence="2" key="1">
    <citation type="submission" date="2020-10" db="EMBL/GenBank/DDBJ databases">
        <title>Taxonomic study of unclassified bacteria belonging to the class Ktedonobacteria.</title>
        <authorList>
            <person name="Yabe S."/>
            <person name="Wang C.M."/>
            <person name="Zheng Y."/>
            <person name="Sakai Y."/>
            <person name="Cavaletti L."/>
            <person name="Monciardini P."/>
            <person name="Donadio S."/>
        </authorList>
    </citation>
    <scope>NUCLEOTIDE SEQUENCE</scope>
    <source>
        <strain evidence="2">ID150040</strain>
    </source>
</reference>
<evidence type="ECO:0000313" key="3">
    <source>
        <dbReference type="Proteomes" id="UP000597444"/>
    </source>
</evidence>
<dbReference type="Gene3D" id="3.40.50.300">
    <property type="entry name" value="P-loop containing nucleotide triphosphate hydrolases"/>
    <property type="match status" value="1"/>
</dbReference>
<dbReference type="EMBL" id="BNJK01000001">
    <property type="protein sequence ID" value="GHO96372.1"/>
    <property type="molecule type" value="Genomic_DNA"/>
</dbReference>
<comment type="caution">
    <text evidence="2">The sequence shown here is derived from an EMBL/GenBank/DDBJ whole genome shotgun (WGS) entry which is preliminary data.</text>
</comment>
<dbReference type="GO" id="GO:0003677">
    <property type="term" value="F:DNA binding"/>
    <property type="evidence" value="ECO:0007669"/>
    <property type="project" value="InterPro"/>
</dbReference>
<protein>
    <recommendedName>
        <fullName evidence="1">HTH cro/C1-type domain-containing protein</fullName>
    </recommendedName>
</protein>
<dbReference type="AlphaFoldDB" id="A0A8J3IT76"/>
<dbReference type="PRINTS" id="PR00364">
    <property type="entry name" value="DISEASERSIST"/>
</dbReference>